<dbReference type="RefSeq" id="WP_127764981.1">
    <property type="nucleotide sequence ID" value="NZ_SADE01000001.1"/>
</dbReference>
<evidence type="ECO:0000313" key="2">
    <source>
        <dbReference type="EMBL" id="RVU39610.1"/>
    </source>
</evidence>
<comment type="caution">
    <text evidence="2">The sequence shown here is derived from an EMBL/GenBank/DDBJ whole genome shotgun (WGS) entry which is preliminary data.</text>
</comment>
<dbReference type="InterPro" id="IPR055259">
    <property type="entry name" value="YkvP/CgeB_Glyco_trans-like"/>
</dbReference>
<organism evidence="2 3">
    <name type="scientific">Hwanghaeella grinnelliae</name>
    <dbReference type="NCBI Taxonomy" id="2500179"/>
    <lineage>
        <taxon>Bacteria</taxon>
        <taxon>Pseudomonadati</taxon>
        <taxon>Pseudomonadota</taxon>
        <taxon>Alphaproteobacteria</taxon>
        <taxon>Rhodospirillales</taxon>
        <taxon>Rhodospirillaceae</taxon>
        <taxon>Hwanghaeella</taxon>
    </lineage>
</organism>
<proteinExistence type="predicted"/>
<sequence length="738" mass="79611">MNQSAQDAFERADYQAAARLADDPILKGLALVMIGNPLDGLPLLSGTDPADRQVPAGTAAILAFGHWLGGNTAEARTILSARREDRLCAAFLDLLKDEPIPCLFQTARAPLLSSCKQVDGFAVTTVGSSGQDCDIALDDCDNKTLGNTLDEAAFLFGFDFAGPPPLRAPGNDTPYLIHLTDPDVHVLTGLHPVRDYDRAIAGTSGQAAMLRAITGTPTASGPLFGGLSAFHPSLADFGPAPDNDRKTDLFFSGSYGTPIYHEKPARFFAVSQVPEAYRIDLFDSTRPLSDYAAGLQSARFALVSVRAPGSFSTRAMQALECGAFVLCEADSGVLDYFPGEDWGVFTYRPDHITEDIAAHLARYDDYAERLRTRWGAIRQRLSALSPGSPAAEERWLKYAAFQSLLIRHGGRPSRRPRSAAAPLDWFTVRGLPAPAHEAPWTTRSAGYTDLAVKARGATPPAEWLAEDGGFTPLRGHPARIPALQRDLSGAFLRLAETWQARDRPGFEAAAEAVWENREGYAGQSLDGMAIPDYWLGVFLNRLGLPLGRLYEETTTTRIKNRTGSEASLLVAALGMVGAERAWAGGDTAAAAERAGLAAMVDPANHAATAMTLLCDLKQERALESQPAQFADYPWHLPRVLALLVENTATDSQLAEGKLHAVYLRFVQRMRDSRPLLSPSKVPAGAARYLAWKLGIPAASDGDSILDRLRQEELLLTDAFIATRLIAEPILAALKAPSV</sequence>
<dbReference type="EMBL" id="SADE01000001">
    <property type="protein sequence ID" value="RVU39610.1"/>
    <property type="molecule type" value="Genomic_DNA"/>
</dbReference>
<accession>A0A3S2WD21</accession>
<evidence type="ECO:0000259" key="1">
    <source>
        <dbReference type="Pfam" id="PF13524"/>
    </source>
</evidence>
<keyword evidence="3" id="KW-1185">Reference proteome</keyword>
<reference evidence="3" key="1">
    <citation type="submission" date="2019-01" db="EMBL/GenBank/DDBJ databases">
        <title>Gri0909 isolated from a small marine red alga.</title>
        <authorList>
            <person name="Kim J."/>
            <person name="Jeong S.E."/>
            <person name="Jeon C.O."/>
        </authorList>
    </citation>
    <scope>NUCLEOTIDE SEQUENCE [LARGE SCALE GENOMIC DNA]</scope>
    <source>
        <strain evidence="3">Gri0909</strain>
    </source>
</reference>
<feature type="domain" description="Spore protein YkvP/CgeB glycosyl transferase-like" evidence="1">
    <location>
        <begin position="287"/>
        <end position="373"/>
    </location>
</feature>
<dbReference type="Pfam" id="PF13524">
    <property type="entry name" value="Glyco_trans_1_2"/>
    <property type="match status" value="1"/>
</dbReference>
<gene>
    <name evidence="2" type="ORF">EOI86_10400</name>
</gene>
<protein>
    <recommendedName>
        <fullName evidence="1">Spore protein YkvP/CgeB glycosyl transferase-like domain-containing protein</fullName>
    </recommendedName>
</protein>
<dbReference type="AlphaFoldDB" id="A0A3S2WD21"/>
<evidence type="ECO:0000313" key="3">
    <source>
        <dbReference type="Proteomes" id="UP000287447"/>
    </source>
</evidence>
<dbReference type="Proteomes" id="UP000287447">
    <property type="component" value="Unassembled WGS sequence"/>
</dbReference>
<name>A0A3S2WD21_9PROT</name>